<name>A0A0M1P503_9BACL</name>
<evidence type="ECO:0000259" key="2">
    <source>
        <dbReference type="Pfam" id="PF00582"/>
    </source>
</evidence>
<keyword evidence="4" id="KW-1185">Reference proteome</keyword>
<dbReference type="EMBL" id="LIUT01000001">
    <property type="protein sequence ID" value="KOR89365.1"/>
    <property type="molecule type" value="Genomic_DNA"/>
</dbReference>
<dbReference type="Pfam" id="PF00582">
    <property type="entry name" value="Usp"/>
    <property type="match status" value="1"/>
</dbReference>
<proteinExistence type="inferred from homology"/>
<evidence type="ECO:0000256" key="1">
    <source>
        <dbReference type="ARBA" id="ARBA00008791"/>
    </source>
</evidence>
<comment type="similarity">
    <text evidence="1">Belongs to the universal stress protein A family.</text>
</comment>
<organism evidence="3 4">
    <name type="scientific">Paenibacillus solani</name>
    <dbReference type="NCBI Taxonomy" id="1705565"/>
    <lineage>
        <taxon>Bacteria</taxon>
        <taxon>Bacillati</taxon>
        <taxon>Bacillota</taxon>
        <taxon>Bacilli</taxon>
        <taxon>Bacillales</taxon>
        <taxon>Paenibacillaceae</taxon>
        <taxon>Paenibacillus</taxon>
    </lineage>
</organism>
<dbReference type="Gene3D" id="3.40.50.620">
    <property type="entry name" value="HUPs"/>
    <property type="match status" value="1"/>
</dbReference>
<reference evidence="4" key="1">
    <citation type="submission" date="2015-08" db="EMBL/GenBank/DDBJ databases">
        <title>Genome sequencing project for genomic taxonomy and phylogenomics of Bacillus-like bacteria.</title>
        <authorList>
            <person name="Liu B."/>
            <person name="Wang J."/>
            <person name="Zhu Y."/>
            <person name="Liu G."/>
            <person name="Chen Q."/>
            <person name="Chen Z."/>
            <person name="Lan J."/>
            <person name="Che J."/>
            <person name="Ge C."/>
            <person name="Shi H."/>
            <person name="Pan Z."/>
            <person name="Liu X."/>
        </authorList>
    </citation>
    <scope>NUCLEOTIDE SEQUENCE [LARGE SCALE GENOMIC DNA]</scope>
    <source>
        <strain evidence="4">FJAT-22460</strain>
    </source>
</reference>
<evidence type="ECO:0000313" key="4">
    <source>
        <dbReference type="Proteomes" id="UP000036932"/>
    </source>
</evidence>
<gene>
    <name evidence="3" type="ORF">AM231_09560</name>
</gene>
<dbReference type="PANTHER" id="PTHR46268">
    <property type="entry name" value="STRESS RESPONSE PROTEIN NHAX"/>
    <property type="match status" value="1"/>
</dbReference>
<dbReference type="CDD" id="cd00293">
    <property type="entry name" value="USP-like"/>
    <property type="match status" value="1"/>
</dbReference>
<accession>A0A0M1P503</accession>
<feature type="domain" description="UspA" evidence="2">
    <location>
        <begin position="1"/>
        <end position="144"/>
    </location>
</feature>
<dbReference type="AlphaFoldDB" id="A0A0M1P503"/>
<comment type="caution">
    <text evidence="3">The sequence shown here is derived from an EMBL/GenBank/DDBJ whole genome shotgun (WGS) entry which is preliminary data.</text>
</comment>
<sequence length="144" mass="16077">MFDKIIVAIDKAEITNKLLDATIEIARNKQTQVTLVNVSQDYVSNGMTYVPENFLEEILNEMEKASLEQLQQAKFKLEKSAGINPETVHLKGDPAHEILKYARDTEQQLIIIGSRGLSGIKEMMLGSVSHKVSQLSNCPVLIVH</sequence>
<dbReference type="OrthoDB" id="9777884at2"/>
<evidence type="ECO:0000313" key="3">
    <source>
        <dbReference type="EMBL" id="KOR89365.1"/>
    </source>
</evidence>
<dbReference type="InterPro" id="IPR006015">
    <property type="entry name" value="Universal_stress_UspA"/>
</dbReference>
<dbReference type="SUPFAM" id="SSF52402">
    <property type="entry name" value="Adenine nucleotide alpha hydrolases-like"/>
    <property type="match status" value="1"/>
</dbReference>
<dbReference type="InterPro" id="IPR014729">
    <property type="entry name" value="Rossmann-like_a/b/a_fold"/>
</dbReference>
<dbReference type="RefSeq" id="WP_054402410.1">
    <property type="nucleotide sequence ID" value="NZ_LIUT01000001.1"/>
</dbReference>
<dbReference type="Proteomes" id="UP000036932">
    <property type="component" value="Unassembled WGS sequence"/>
</dbReference>
<dbReference type="PRINTS" id="PR01438">
    <property type="entry name" value="UNVRSLSTRESS"/>
</dbReference>
<dbReference type="PATRIC" id="fig|1705565.3.peg.3889"/>
<dbReference type="InterPro" id="IPR006016">
    <property type="entry name" value="UspA"/>
</dbReference>
<protein>
    <submittedName>
        <fullName evidence="3">Universal stress protein</fullName>
    </submittedName>
</protein>
<dbReference type="PANTHER" id="PTHR46268:SF6">
    <property type="entry name" value="UNIVERSAL STRESS PROTEIN UP12"/>
    <property type="match status" value="1"/>
</dbReference>